<organism evidence="1 2">
    <name type="scientific">Caldalkalibacillus uzonensis</name>
    <dbReference type="NCBI Taxonomy" id="353224"/>
    <lineage>
        <taxon>Bacteria</taxon>
        <taxon>Bacillati</taxon>
        <taxon>Bacillota</taxon>
        <taxon>Bacilli</taxon>
        <taxon>Bacillales</taxon>
        <taxon>Bacillaceae</taxon>
        <taxon>Caldalkalibacillus</taxon>
    </lineage>
</organism>
<proteinExistence type="predicted"/>
<reference evidence="1 2" key="1">
    <citation type="submission" date="2023-07" db="EMBL/GenBank/DDBJ databases">
        <title>Genomic Encyclopedia of Type Strains, Phase IV (KMG-IV): sequencing the most valuable type-strain genomes for metagenomic binning, comparative biology and taxonomic classification.</title>
        <authorList>
            <person name="Goeker M."/>
        </authorList>
    </citation>
    <scope>NUCLEOTIDE SEQUENCE [LARGE SCALE GENOMIC DNA]</scope>
    <source>
        <strain evidence="1 2">DSM 17740</strain>
    </source>
</reference>
<evidence type="ECO:0008006" key="3">
    <source>
        <dbReference type="Google" id="ProtNLM"/>
    </source>
</evidence>
<protein>
    <recommendedName>
        <fullName evidence="3">Phytanoyl-CoA dioxygenase family protein</fullName>
    </recommendedName>
</protein>
<gene>
    <name evidence="1" type="ORF">J2S00_003406</name>
</gene>
<sequence>MDQCAQKTPTESEQFLAKDGYLLFEETVNHDREFLHG</sequence>
<evidence type="ECO:0000313" key="2">
    <source>
        <dbReference type="Proteomes" id="UP001232445"/>
    </source>
</evidence>
<comment type="caution">
    <text evidence="1">The sequence shown here is derived from an EMBL/GenBank/DDBJ whole genome shotgun (WGS) entry which is preliminary data.</text>
</comment>
<evidence type="ECO:0000313" key="1">
    <source>
        <dbReference type="EMBL" id="MDQ0340582.1"/>
    </source>
</evidence>
<dbReference type="Proteomes" id="UP001232445">
    <property type="component" value="Unassembled WGS sequence"/>
</dbReference>
<keyword evidence="2" id="KW-1185">Reference proteome</keyword>
<dbReference type="EMBL" id="JAUSUQ010000015">
    <property type="protein sequence ID" value="MDQ0340582.1"/>
    <property type="molecule type" value="Genomic_DNA"/>
</dbReference>
<accession>A0ABU0CVX8</accession>
<name>A0ABU0CVX8_9BACI</name>